<reference evidence="8" key="1">
    <citation type="submission" date="2025-08" db="UniProtKB">
        <authorList>
            <consortium name="RefSeq"/>
        </authorList>
    </citation>
    <scope>IDENTIFICATION</scope>
    <source>
        <tissue evidence="8">Whole sample</tissue>
    </source>
</reference>
<feature type="region of interest" description="Disordered" evidence="5">
    <location>
        <begin position="253"/>
        <end position="468"/>
    </location>
</feature>
<feature type="compositionally biased region" description="Basic and acidic residues" evidence="5">
    <location>
        <begin position="406"/>
        <end position="418"/>
    </location>
</feature>
<dbReference type="PANTHER" id="PTHR21584:SF9">
    <property type="entry name" value="G2 AND S PHASE-EXPRESSED PROTEIN 1 N-TERMINAL DOMAIN-CONTAINING PROTEIN"/>
    <property type="match status" value="1"/>
</dbReference>
<feature type="compositionally biased region" description="Polar residues" evidence="5">
    <location>
        <begin position="347"/>
        <end position="369"/>
    </location>
</feature>
<protein>
    <submittedName>
        <fullName evidence="8">G2 and S phase-expressed protein 1-like isoform X1</fullName>
    </submittedName>
</protein>
<evidence type="ECO:0000259" key="6">
    <source>
        <dbReference type="Pfam" id="PF15259"/>
    </source>
</evidence>
<feature type="compositionally biased region" description="Polar residues" evidence="5">
    <location>
        <begin position="23"/>
        <end position="35"/>
    </location>
</feature>
<dbReference type="GO" id="GO:0008017">
    <property type="term" value="F:microtubule binding"/>
    <property type="evidence" value="ECO:0007669"/>
    <property type="project" value="TreeGrafter"/>
</dbReference>
<dbReference type="InterPro" id="IPR026657">
    <property type="entry name" value="DDA3/GTSE-1"/>
</dbReference>
<feature type="region of interest" description="Disordered" evidence="5">
    <location>
        <begin position="523"/>
        <end position="595"/>
    </location>
</feature>
<dbReference type="Pfam" id="PF15259">
    <property type="entry name" value="GTSE1_N"/>
    <property type="match status" value="1"/>
</dbReference>
<keyword evidence="7" id="KW-1185">Reference proteome</keyword>
<dbReference type="AlphaFoldDB" id="A0A8B8B478"/>
<dbReference type="GO" id="GO:0015630">
    <property type="term" value="C:microtubule cytoskeleton"/>
    <property type="evidence" value="ECO:0007669"/>
    <property type="project" value="TreeGrafter"/>
</dbReference>
<name>A0A8B8B478_CRAVI</name>
<dbReference type="Proteomes" id="UP000694844">
    <property type="component" value="Chromosome 8"/>
</dbReference>
<keyword evidence="4" id="KW-0206">Cytoskeleton</keyword>
<proteinExistence type="predicted"/>
<feature type="region of interest" description="Disordered" evidence="5">
    <location>
        <begin position="16"/>
        <end position="53"/>
    </location>
</feature>
<evidence type="ECO:0000313" key="8">
    <source>
        <dbReference type="RefSeq" id="XP_022298212.1"/>
    </source>
</evidence>
<dbReference type="KEGG" id="cvn:111107342"/>
<feature type="region of interest" description="Disordered" evidence="5">
    <location>
        <begin position="186"/>
        <end position="225"/>
    </location>
</feature>
<keyword evidence="2" id="KW-0963">Cytoplasm</keyword>
<dbReference type="OrthoDB" id="10072587at2759"/>
<dbReference type="RefSeq" id="XP_022298212.1">
    <property type="nucleotide sequence ID" value="XM_022442504.1"/>
</dbReference>
<comment type="subcellular location">
    <subcellularLocation>
        <location evidence="1">Cytoplasm</location>
        <location evidence="1">Cytoskeleton</location>
    </subcellularLocation>
</comment>
<feature type="compositionally biased region" description="Basic and acidic residues" evidence="5">
    <location>
        <begin position="193"/>
        <end position="204"/>
    </location>
</feature>
<evidence type="ECO:0000256" key="1">
    <source>
        <dbReference type="ARBA" id="ARBA00004245"/>
    </source>
</evidence>
<feature type="compositionally biased region" description="Basic residues" evidence="5">
    <location>
        <begin position="205"/>
        <end position="218"/>
    </location>
</feature>
<evidence type="ECO:0000256" key="5">
    <source>
        <dbReference type="SAM" id="MobiDB-lite"/>
    </source>
</evidence>
<accession>A0A8B8B478</accession>
<gene>
    <name evidence="8" type="primary">LOC111107342</name>
</gene>
<keyword evidence="3" id="KW-0597">Phosphoprotein</keyword>
<dbReference type="GeneID" id="111107342"/>
<feature type="compositionally biased region" description="Polar residues" evidence="5">
    <location>
        <begin position="322"/>
        <end position="332"/>
    </location>
</feature>
<feature type="compositionally biased region" description="Basic and acidic residues" evidence="5">
    <location>
        <begin position="253"/>
        <end position="266"/>
    </location>
</feature>
<dbReference type="InterPro" id="IPR032768">
    <property type="entry name" value="GTSE1_N"/>
</dbReference>
<evidence type="ECO:0000256" key="4">
    <source>
        <dbReference type="ARBA" id="ARBA00023212"/>
    </source>
</evidence>
<dbReference type="PANTHER" id="PTHR21584">
    <property type="entry name" value="DIFFERENTIAL DISPLAY AND ACTIVATED BY P53 DDA3 /G2 S PHASE EXPRESSED 1"/>
    <property type="match status" value="1"/>
</dbReference>
<feature type="compositionally biased region" description="Polar residues" evidence="5">
    <location>
        <begin position="380"/>
        <end position="404"/>
    </location>
</feature>
<evidence type="ECO:0000256" key="2">
    <source>
        <dbReference type="ARBA" id="ARBA00022490"/>
    </source>
</evidence>
<evidence type="ECO:0000313" key="7">
    <source>
        <dbReference type="Proteomes" id="UP000694844"/>
    </source>
</evidence>
<feature type="domain" description="G2 and S phase-expressed protein 1 N-terminal" evidence="6">
    <location>
        <begin position="101"/>
        <end position="202"/>
    </location>
</feature>
<sequence>MEACGILIDLSEPVESSPLKPVYSQSPPSFENLPQNPECAISDRKSEDSHNSLADSIEIERSCDRRGSYSIEGAHILQDLKEISSESDSGLEPLPHRAPGVQLLEDEEFDFDLPLSPAVRILTSPETVEDDEEVFIGPVGFTEKCVATVVSEIAPLQEPPKPLSPLKPHQIAEIFKEAQLVVYRINNEETEEGESRDNSESEAGRKRKSQTPVRHQRKGTFTESSDAFIRLPENVVKAMPVIDIEINDPFQSKVEENKENCTREVSSRLAPPRNGRLPGSQLTSKNKTGRFPDAAASDTDDNCSVTSDTSEGSLPRPPVSGVANSKGSTKQTGLKRPSMLKAPGAASKSNENLSLNNHATSKPSSSASVGKTKIVPPSNPRRSLNVSSRKSLGLNTSALPNSTKAAPRESSKETEPVVRKGPSTRLSLVKPGSIAKPGLKAQQSTESRTRPGPMKALPTTSNIPDKQLTGKPALIKQMLNPEICTPIKADKKVQPKLLSNNFGTPVRSNSVSSCTPVSARRRSFLPTPQKTRSGSTSAIPQPSPVVRCSSTSSRTGSLSESPFVSRSLMNNNKNGKREIPKARHSIAGKTSPVKSLGKKAAVRGLYQGRRSLAVSGTTAR</sequence>
<feature type="compositionally biased region" description="Polar residues" evidence="5">
    <location>
        <begin position="302"/>
        <end position="312"/>
    </location>
</feature>
<feature type="compositionally biased region" description="Low complexity" evidence="5">
    <location>
        <begin position="544"/>
        <end position="561"/>
    </location>
</feature>
<feature type="compositionally biased region" description="Polar residues" evidence="5">
    <location>
        <begin position="562"/>
        <end position="573"/>
    </location>
</feature>
<evidence type="ECO:0000256" key="3">
    <source>
        <dbReference type="ARBA" id="ARBA00022553"/>
    </source>
</evidence>
<feature type="compositionally biased region" description="Basic and acidic residues" evidence="5">
    <location>
        <begin position="41"/>
        <end position="50"/>
    </location>
</feature>
<feature type="compositionally biased region" description="Polar residues" evidence="5">
    <location>
        <begin position="526"/>
        <end position="540"/>
    </location>
</feature>
<organism evidence="7 8">
    <name type="scientific">Crassostrea virginica</name>
    <name type="common">Eastern oyster</name>
    <dbReference type="NCBI Taxonomy" id="6565"/>
    <lineage>
        <taxon>Eukaryota</taxon>
        <taxon>Metazoa</taxon>
        <taxon>Spiralia</taxon>
        <taxon>Lophotrochozoa</taxon>
        <taxon>Mollusca</taxon>
        <taxon>Bivalvia</taxon>
        <taxon>Autobranchia</taxon>
        <taxon>Pteriomorphia</taxon>
        <taxon>Ostreida</taxon>
        <taxon>Ostreoidea</taxon>
        <taxon>Ostreidae</taxon>
        <taxon>Crassostrea</taxon>
    </lineage>
</organism>